<feature type="transmembrane region" description="Helical" evidence="8">
    <location>
        <begin position="77"/>
        <end position="96"/>
    </location>
</feature>
<gene>
    <name evidence="9" type="ORF">DENIS_1580</name>
</gene>
<dbReference type="GO" id="GO:0005886">
    <property type="term" value="C:plasma membrane"/>
    <property type="evidence" value="ECO:0007669"/>
    <property type="project" value="UniProtKB-SubCell"/>
</dbReference>
<evidence type="ECO:0000313" key="10">
    <source>
        <dbReference type="Proteomes" id="UP000288096"/>
    </source>
</evidence>
<dbReference type="RefSeq" id="WP_124328018.1">
    <property type="nucleotide sequence ID" value="NZ_BEXT01000001.1"/>
</dbReference>
<feature type="transmembrane region" description="Helical" evidence="8">
    <location>
        <begin position="411"/>
        <end position="436"/>
    </location>
</feature>
<evidence type="ECO:0000256" key="3">
    <source>
        <dbReference type="ARBA" id="ARBA00022475"/>
    </source>
</evidence>
<evidence type="ECO:0000256" key="2">
    <source>
        <dbReference type="ARBA" id="ARBA00010323"/>
    </source>
</evidence>
<evidence type="ECO:0000256" key="5">
    <source>
        <dbReference type="ARBA" id="ARBA00022989"/>
    </source>
</evidence>
<dbReference type="EMBL" id="BEXT01000001">
    <property type="protein sequence ID" value="GBC60623.1"/>
    <property type="molecule type" value="Genomic_DNA"/>
</dbReference>
<evidence type="ECO:0000256" key="1">
    <source>
        <dbReference type="ARBA" id="ARBA00004651"/>
    </source>
</evidence>
<proteinExistence type="inferred from homology"/>
<feature type="transmembrane region" description="Helical" evidence="8">
    <location>
        <begin position="457"/>
        <end position="478"/>
    </location>
</feature>
<reference evidence="10" key="2">
    <citation type="submission" date="2019-01" db="EMBL/GenBank/DDBJ databases">
        <title>Genome sequence of Desulfonema ishimotonii strain Tokyo 01.</title>
        <authorList>
            <person name="Fukui M."/>
        </authorList>
    </citation>
    <scope>NUCLEOTIDE SEQUENCE [LARGE SCALE GENOMIC DNA]</scope>
    <source>
        <strain evidence="10">Tokyo 01</strain>
    </source>
</reference>
<keyword evidence="7" id="KW-0808">Transferase</keyword>
<dbReference type="InterPro" id="IPR051085">
    <property type="entry name" value="MB_O-acyltransferase"/>
</dbReference>
<name>A0A401FUJ0_9BACT</name>
<dbReference type="PIRSF" id="PIRSF500217">
    <property type="entry name" value="AlgI"/>
    <property type="match status" value="1"/>
</dbReference>
<evidence type="ECO:0000256" key="8">
    <source>
        <dbReference type="SAM" id="Phobius"/>
    </source>
</evidence>
<dbReference type="PANTHER" id="PTHR13285:SF18">
    <property type="entry name" value="PROTEIN-CYSTEINE N-PALMITOYLTRANSFERASE RASP"/>
    <property type="match status" value="1"/>
</dbReference>
<keyword evidence="7" id="KW-0012">Acyltransferase</keyword>
<feature type="transmembrane region" description="Helical" evidence="8">
    <location>
        <begin position="334"/>
        <end position="351"/>
    </location>
</feature>
<dbReference type="InterPro" id="IPR024194">
    <property type="entry name" value="Ac/AlaTfrase_AlgI/DltB"/>
</dbReference>
<dbReference type="GO" id="GO:0016746">
    <property type="term" value="F:acyltransferase activity"/>
    <property type="evidence" value="ECO:0007669"/>
    <property type="project" value="UniProtKB-KW"/>
</dbReference>
<protein>
    <submittedName>
        <fullName evidence="9">MBOAT family protein</fullName>
    </submittedName>
</protein>
<organism evidence="9 10">
    <name type="scientific">Desulfonema ishimotonii</name>
    <dbReference type="NCBI Taxonomy" id="45657"/>
    <lineage>
        <taxon>Bacteria</taxon>
        <taxon>Pseudomonadati</taxon>
        <taxon>Thermodesulfobacteriota</taxon>
        <taxon>Desulfobacteria</taxon>
        <taxon>Desulfobacterales</taxon>
        <taxon>Desulfococcaceae</taxon>
        <taxon>Desulfonema</taxon>
    </lineage>
</organism>
<dbReference type="PANTHER" id="PTHR13285">
    <property type="entry name" value="ACYLTRANSFERASE"/>
    <property type="match status" value="1"/>
</dbReference>
<dbReference type="InterPro" id="IPR028362">
    <property type="entry name" value="AlgI"/>
</dbReference>
<evidence type="ECO:0000313" key="9">
    <source>
        <dbReference type="EMBL" id="GBC60623.1"/>
    </source>
</evidence>
<dbReference type="Pfam" id="PF03062">
    <property type="entry name" value="MBOAT"/>
    <property type="match status" value="1"/>
</dbReference>
<comment type="subcellular location">
    <subcellularLocation>
        <location evidence="1">Cell membrane</location>
        <topology evidence="1">Multi-pass membrane protein</topology>
    </subcellularLocation>
</comment>
<evidence type="ECO:0000256" key="4">
    <source>
        <dbReference type="ARBA" id="ARBA00022692"/>
    </source>
</evidence>
<dbReference type="InterPro" id="IPR004299">
    <property type="entry name" value="MBOAT_fam"/>
</dbReference>
<feature type="transmembrane region" description="Helical" evidence="8">
    <location>
        <begin position="7"/>
        <end position="26"/>
    </location>
</feature>
<comment type="caution">
    <text evidence="9">The sequence shown here is derived from an EMBL/GenBank/DDBJ whole genome shotgun (WGS) entry which is preliminary data.</text>
</comment>
<dbReference type="Proteomes" id="UP000288096">
    <property type="component" value="Unassembled WGS sequence"/>
</dbReference>
<reference evidence="10" key="1">
    <citation type="submission" date="2017-11" db="EMBL/GenBank/DDBJ databases">
        <authorList>
            <person name="Watanabe M."/>
            <person name="Kojima H."/>
        </authorList>
    </citation>
    <scope>NUCLEOTIDE SEQUENCE [LARGE SCALE GENOMIC DNA]</scope>
    <source>
        <strain evidence="10">Tokyo 01</strain>
    </source>
</reference>
<accession>A0A401FUJ0</accession>
<keyword evidence="4 8" id="KW-0812">Transmembrane</keyword>
<keyword evidence="6 7" id="KW-0472">Membrane</keyword>
<dbReference type="PIRSF" id="PIRSF016636">
    <property type="entry name" value="AlgI_DltB"/>
    <property type="match status" value="1"/>
</dbReference>
<dbReference type="OrthoDB" id="139172at2"/>
<comment type="similarity">
    <text evidence="2 7">Belongs to the membrane-bound acyltransferase family.</text>
</comment>
<sequence length="480" mass="56132">MNFNSFEFGLFFLIVYALYLSLGHRWQNRLLLAASYIFYSFWDWRFLGLILFSTATDFLCALGIGINPDRQYMRKRFLWLSVGVNLSVLFFFKYFNFFIDNFVALFSLFGVSLHLPTWRIVLPVGISFYTFQTLSYTIDVYRRQVEPTRRFGDYALYVAFFPQLVAGPIERAKNLLPQILTPRHLNKGDLSEGLFLIYWGLFKKIFIADNIGGLLAFSDHLPVQGEPTGGVVLVSTYAFMFQLYCDFSAYSDIARGAARLLGFDIMVNFRAPLFAPNIQETWNRWHISLTSWIRDYLYFPIALTRIGKKHMDVRLVVILTFLIMGLWHGASWNYVLWGGYNGLILAAYAVIAPRLKRWRRGIPKNAFRNRVWYVLSVLLTFHVAIFGVLFFRATSLAQIGHWLHSLFTDFAITPQAVGLFIQMMGYALPLLILDVLIYRNEDIRRLFRYPVWLRYGFLYLTFYLMAVHHAITGNFIYFQF</sequence>
<evidence type="ECO:0000256" key="6">
    <source>
        <dbReference type="ARBA" id="ARBA00023136"/>
    </source>
</evidence>
<evidence type="ECO:0000256" key="7">
    <source>
        <dbReference type="PIRNR" id="PIRNR016636"/>
    </source>
</evidence>
<keyword evidence="3 7" id="KW-1003">Cell membrane</keyword>
<keyword evidence="5 8" id="KW-1133">Transmembrane helix</keyword>
<keyword evidence="10" id="KW-1185">Reference proteome</keyword>
<dbReference type="GO" id="GO:0042121">
    <property type="term" value="P:alginic acid biosynthetic process"/>
    <property type="evidence" value="ECO:0007669"/>
    <property type="project" value="InterPro"/>
</dbReference>
<feature type="transmembrane region" description="Helical" evidence="8">
    <location>
        <begin position="371"/>
        <end position="391"/>
    </location>
</feature>
<dbReference type="AlphaFoldDB" id="A0A401FUJ0"/>
<feature type="transmembrane region" description="Helical" evidence="8">
    <location>
        <begin position="311"/>
        <end position="328"/>
    </location>
</feature>
<feature type="transmembrane region" description="Helical" evidence="8">
    <location>
        <begin position="46"/>
        <end position="65"/>
    </location>
</feature>